<evidence type="ECO:0000313" key="3">
    <source>
        <dbReference type="Proteomes" id="UP000319732"/>
    </source>
</evidence>
<sequence length="449" mass="49375">MSELKVLTPTGMMGYGFPEEDLLKALDHNPDVMVVDSGSIDSGPQKLGSGSMTTPEDAYRAEFKILLKVVNDKKIPLYISSAGGAGSNQQVDSFRKMVEEICQQEGYQLSIACIYADISKEHVREMLAAGKVKPCGKSVPELTEDELDCTKNIVGQMGIEPFMRAIERDTHVIIAGRAYDPAPIAAIGIYKGFDPALCWHMGKILECGGLCAEPACQVMLGTLREDHFELEPLSEDSCCTEISVAAHTLYEKSHPYLLPGPGGTLDLSGCRFEQIDNRRVKVSGSQFVRTPYTVKLEGVKMTGYRTTTIAGVRDPNVIAALDEIETMARYFVLQNYPQYENRFKMRFQVYGRDGVLGALEPDLTPAKEVCVVIEVLGETQDIATHICAKARVALLHAPYAGRIATSGNCGFMLTPLEIPLGETYEFSIYHLMDVSDPCVHFPVKYFNVG</sequence>
<dbReference type="RefSeq" id="WP_142929489.1">
    <property type="nucleotide sequence ID" value="NZ_ML660107.1"/>
</dbReference>
<feature type="domain" description="Acyclic terpene utilisation N-terminal" evidence="1">
    <location>
        <begin position="41"/>
        <end position="213"/>
    </location>
</feature>
<evidence type="ECO:0000313" key="2">
    <source>
        <dbReference type="EMBL" id="TQV68148.1"/>
    </source>
</evidence>
<dbReference type="EMBL" id="VHSG01000029">
    <property type="protein sequence ID" value="TQV68148.1"/>
    <property type="molecule type" value="Genomic_DNA"/>
</dbReference>
<dbReference type="Proteomes" id="UP000319732">
    <property type="component" value="Unassembled WGS sequence"/>
</dbReference>
<evidence type="ECO:0000259" key="1">
    <source>
        <dbReference type="Pfam" id="PF07287"/>
    </source>
</evidence>
<dbReference type="Pfam" id="PF07287">
    <property type="entry name" value="AtuA"/>
    <property type="match status" value="2"/>
</dbReference>
<dbReference type="InterPro" id="IPR010839">
    <property type="entry name" value="AtuA_N"/>
</dbReference>
<feature type="domain" description="Acyclic terpene utilisation N-terminal" evidence="1">
    <location>
        <begin position="237"/>
        <end position="401"/>
    </location>
</feature>
<gene>
    <name evidence="2" type="ORF">FKG94_23955</name>
</gene>
<accession>A0A545ST51</accession>
<dbReference type="AlphaFoldDB" id="A0A545ST51"/>
<comment type="caution">
    <text evidence="2">The sequence shown here is derived from an EMBL/GenBank/DDBJ whole genome shotgun (WGS) entry which is preliminary data.</text>
</comment>
<proteinExistence type="predicted"/>
<protein>
    <submittedName>
        <fullName evidence="2">DUF1446 domain-containing protein</fullName>
    </submittedName>
</protein>
<reference evidence="2 3" key="1">
    <citation type="submission" date="2019-06" db="EMBL/GenBank/DDBJ databases">
        <title>Whole genome sequence for Cellvibrionaceae sp. R142.</title>
        <authorList>
            <person name="Wang G."/>
        </authorList>
    </citation>
    <scope>NUCLEOTIDE SEQUENCE [LARGE SCALE GENOMIC DNA]</scope>
    <source>
        <strain evidence="2 3">R142</strain>
    </source>
</reference>
<keyword evidence="3" id="KW-1185">Reference proteome</keyword>
<name>A0A545ST51_9GAMM</name>
<organism evidence="2 3">
    <name type="scientific">Exilibacterium tricleocarpae</name>
    <dbReference type="NCBI Taxonomy" id="2591008"/>
    <lineage>
        <taxon>Bacteria</taxon>
        <taxon>Pseudomonadati</taxon>
        <taxon>Pseudomonadota</taxon>
        <taxon>Gammaproteobacteria</taxon>
        <taxon>Cellvibrionales</taxon>
        <taxon>Cellvibrionaceae</taxon>
        <taxon>Exilibacterium</taxon>
    </lineage>
</organism>
<dbReference type="OrthoDB" id="9763456at2"/>